<protein>
    <submittedName>
        <fullName evidence="1">Uncharacterized protein</fullName>
    </submittedName>
</protein>
<organism evidence="1 2">
    <name type="scientific">Citrobacter amalonaticus Y19</name>
    <dbReference type="NCBI Taxonomy" id="1261127"/>
    <lineage>
        <taxon>Bacteria</taxon>
        <taxon>Pseudomonadati</taxon>
        <taxon>Pseudomonadota</taxon>
        <taxon>Gammaproteobacteria</taxon>
        <taxon>Enterobacterales</taxon>
        <taxon>Enterobacteriaceae</taxon>
        <taxon>Citrobacter</taxon>
    </lineage>
</organism>
<dbReference type="Proteomes" id="UP000034085">
    <property type="component" value="Chromosome"/>
</dbReference>
<reference evidence="1 2" key="1">
    <citation type="journal article" date="2013" name="Appl. Microbiol. Biotechnol.">
        <title>Glycerol assimilation and production of 1,3-propanediol by Citrobacter amalonaticus Y19.</title>
        <authorList>
            <person name="Ainala S.K."/>
            <person name="Ashok S."/>
            <person name="Ko Y."/>
            <person name="Park S."/>
        </authorList>
    </citation>
    <scope>NUCLEOTIDE SEQUENCE [LARGE SCALE GENOMIC DNA]</scope>
    <source>
        <strain evidence="1 2">Y19</strain>
    </source>
</reference>
<accession>A0A0F6TVP9</accession>
<evidence type="ECO:0000313" key="1">
    <source>
        <dbReference type="EMBL" id="AKE59371.1"/>
    </source>
</evidence>
<gene>
    <name evidence="1" type="ORF">F384_12740</name>
</gene>
<dbReference type="PATRIC" id="fig|1261127.3.peg.2667"/>
<evidence type="ECO:0000313" key="2">
    <source>
        <dbReference type="Proteomes" id="UP000034085"/>
    </source>
</evidence>
<dbReference type="EMBL" id="CP011132">
    <property type="protein sequence ID" value="AKE59371.1"/>
    <property type="molecule type" value="Genomic_DNA"/>
</dbReference>
<name>A0A0F6TVP9_CITAM</name>
<proteinExistence type="predicted"/>
<dbReference type="KEGG" id="cama:F384_12740"/>
<dbReference type="AlphaFoldDB" id="A0A0F6TVP9"/>
<dbReference type="HOGENOM" id="CLU_2841863_0_0_6"/>
<sequence>MFLGIYNNDKNMLNLSVINGAEHDSEITYGNPLANCIAVNTKLTAGPSGSISSKIKLDDRMTKLK</sequence>